<feature type="coiled-coil region" evidence="4">
    <location>
        <begin position="603"/>
        <end position="689"/>
    </location>
</feature>
<dbReference type="SUPFAM" id="SSF52540">
    <property type="entry name" value="P-loop containing nucleoside triphosphate hydrolases"/>
    <property type="match status" value="2"/>
</dbReference>
<feature type="coiled-coil region" evidence="4">
    <location>
        <begin position="834"/>
        <end position="868"/>
    </location>
</feature>
<evidence type="ECO:0000313" key="6">
    <source>
        <dbReference type="EMBL" id="JAI57865.1"/>
    </source>
</evidence>
<organism evidence="6">
    <name type="scientific">Scylla olivacea</name>
    <name type="common">Orange mud crab</name>
    <name type="synonym">Cancer olivacea</name>
    <dbReference type="NCBI Taxonomy" id="85551"/>
    <lineage>
        <taxon>Eukaryota</taxon>
        <taxon>Metazoa</taxon>
        <taxon>Ecdysozoa</taxon>
        <taxon>Arthropoda</taxon>
        <taxon>Crustacea</taxon>
        <taxon>Multicrustacea</taxon>
        <taxon>Malacostraca</taxon>
        <taxon>Eumalacostraca</taxon>
        <taxon>Eucarida</taxon>
        <taxon>Decapoda</taxon>
        <taxon>Pleocyemata</taxon>
        <taxon>Brachyura</taxon>
        <taxon>Eubrachyura</taxon>
        <taxon>Portunoidea</taxon>
        <taxon>Portunidae</taxon>
        <taxon>Portuninae</taxon>
        <taxon>Scylla</taxon>
    </lineage>
</organism>
<feature type="domain" description="RecF/RecN/SMC N-terminal" evidence="5">
    <location>
        <begin position="14"/>
        <end position="993"/>
    </location>
</feature>
<reference evidence="6" key="1">
    <citation type="submission" date="2015-09" db="EMBL/GenBank/DDBJ databases">
        <title>Scylla olivacea transcriptome.</title>
        <authorList>
            <person name="Ikhwanuddin M."/>
        </authorList>
    </citation>
    <scope>NUCLEOTIDE SEQUENCE</scope>
</reference>
<evidence type="ECO:0000259" key="5">
    <source>
        <dbReference type="Pfam" id="PF02463"/>
    </source>
</evidence>
<protein>
    <recommendedName>
        <fullName evidence="2">Structural maintenance of chromosomes protein 5</fullName>
    </recommendedName>
</protein>
<dbReference type="Pfam" id="PF02463">
    <property type="entry name" value="SMC_N"/>
    <property type="match status" value="1"/>
</dbReference>
<dbReference type="Gene3D" id="3.40.50.300">
    <property type="entry name" value="P-loop containing nucleotide triphosphate hydrolases"/>
    <property type="match status" value="2"/>
</dbReference>
<evidence type="ECO:0000256" key="3">
    <source>
        <dbReference type="ARBA" id="ARBA00023054"/>
    </source>
</evidence>
<dbReference type="InterPro" id="IPR003395">
    <property type="entry name" value="RecF/RecN/SMC_N"/>
</dbReference>
<sequence>MSPKSEMDFKTGNICRIYVKDFLTFNEVEVRPKPRLNLICGPNGSGKSSILSAICLCLGGKPQVMGRSKEVYDYVKVGKPEAILEVELFVHNQINVVITHKITSATRKRSWFVQGKEVTQTKAMSRIEELNIQVDNLCQFLPQDRVVAFAKMNGQELLVATEKAVGDPSLHSDHQVLCCSGQLLLKMQSKIKELESDIAQAERKAVRLKDVVDNIEVKQKLEKELQELKTQQAWYMYDLKRKIHQQHKEKVEEAVQELNTLKQRMNPTIQKIKQKSAILAETKKIVHSRTQLVRKNQHTNETLRLQNDNLADKVKDACRHFAAQEAEEQERLTELKDYQRQLDVLLGQLQNLPDMNEKEVAHRLKELTDKIHRSSQKIVHLQGETAEVSRNMEQKKGLMQAHKKELSVLQDVTGQRMQMLRSYNKDAFRATQWLQNNRDSFNGLIYPPICALLNVKNQQYACYVENRIMERDLVAFVCEDKDDMNHLKDEMDRLKMCVNIVYSNPDVLSTYKAPLPIQQLRKYGFETYMLDCVEAPPAVLSFLCQNYNLHRLPIGRTGDYDAVPLEISMFYLDKHRYSRIASRYDGQISTSIFPVGGTKLLQIILDQDKIIELKGNIERLENETNEEEGQLKVLREEEGQLSKSLEAWRNEKRALSSRKEERRMLAQRIDHKKDQIQQHENNAVDLVAARAAMTAVVQTCIQDQMKVLKQLRVNMEDTGQGVCGCLRAEGKARVLNAEITVLENSARVWKEKIKDIEEKTNTMKMDLEKQKFEGRDALNNLKQLLGIVSIKEITDEIRDRFQNSSLEETETHLADKNAQLSCLTTASASEIREYQESQKHLARLKETLRDLQRKVNSHLLDLQEVKDRWLPHMTRLVTNISDRFSDFMAQMGYAGEVGLIEKDEDFNSYGIDIKVKFRDEQPLQQLTAQHQSGGERAVSTALYLLALQSLTAAPFRCVDEINQGMDKINERKILEMLMETERSQECSQYFFVTPKLLQNLDYKGHVNIMVVLNSPTTLSHRRFTIKRILKRKEEIERRRSKKKGAKGV</sequence>
<dbReference type="PANTHER" id="PTHR45916:SF1">
    <property type="entry name" value="STRUCTURAL MAINTENANCE OF CHROMOSOMES PROTEIN 5"/>
    <property type="match status" value="1"/>
</dbReference>
<dbReference type="GO" id="GO:0000724">
    <property type="term" value="P:double-strand break repair via homologous recombination"/>
    <property type="evidence" value="ECO:0007669"/>
    <property type="project" value="TreeGrafter"/>
</dbReference>
<dbReference type="AlphaFoldDB" id="A0A0P4VY01"/>
<dbReference type="GO" id="GO:0005634">
    <property type="term" value="C:nucleus"/>
    <property type="evidence" value="ECO:0007669"/>
    <property type="project" value="TreeGrafter"/>
</dbReference>
<evidence type="ECO:0000256" key="2">
    <source>
        <dbReference type="ARBA" id="ARBA00018687"/>
    </source>
</evidence>
<dbReference type="EMBL" id="GDRN01104730">
    <property type="protein sequence ID" value="JAI57865.1"/>
    <property type="molecule type" value="Transcribed_RNA"/>
</dbReference>
<comment type="similarity">
    <text evidence="1">Belongs to the SMC family. SMC5 subfamily.</text>
</comment>
<evidence type="ECO:0000256" key="4">
    <source>
        <dbReference type="SAM" id="Coils"/>
    </source>
</evidence>
<evidence type="ECO:0000256" key="1">
    <source>
        <dbReference type="ARBA" id="ARBA00010171"/>
    </source>
</evidence>
<dbReference type="PANTHER" id="PTHR45916">
    <property type="entry name" value="STRUCTURAL MAINTENANCE OF CHROMOSOMES PROTEIN 5"/>
    <property type="match status" value="1"/>
</dbReference>
<proteinExistence type="inferred from homology"/>
<dbReference type="InterPro" id="IPR027417">
    <property type="entry name" value="P-loop_NTPase"/>
</dbReference>
<accession>A0A0P4VY01</accession>
<feature type="coiled-coil region" evidence="4">
    <location>
        <begin position="184"/>
        <end position="264"/>
    </location>
</feature>
<name>A0A0P4VY01_SCYOL</name>
<keyword evidence="3 4" id="KW-0175">Coiled coil</keyword>
<dbReference type="GO" id="GO:0003697">
    <property type="term" value="F:single-stranded DNA binding"/>
    <property type="evidence" value="ECO:0007669"/>
    <property type="project" value="TreeGrafter"/>
</dbReference>
<dbReference type="GO" id="GO:0030915">
    <property type="term" value="C:Smc5-Smc6 complex"/>
    <property type="evidence" value="ECO:0007669"/>
    <property type="project" value="TreeGrafter"/>
</dbReference>